<comment type="caution">
    <text evidence="3">The sequence shown here is derived from an EMBL/GenBank/DDBJ whole genome shotgun (WGS) entry which is preliminary data.</text>
</comment>
<evidence type="ECO:0000313" key="4">
    <source>
        <dbReference type="Proteomes" id="UP001488805"/>
    </source>
</evidence>
<organism evidence="3 4">
    <name type="scientific">Zoarces viviparus</name>
    <name type="common">Viviparous eelpout</name>
    <name type="synonym">Blennius viviparus</name>
    <dbReference type="NCBI Taxonomy" id="48416"/>
    <lineage>
        <taxon>Eukaryota</taxon>
        <taxon>Metazoa</taxon>
        <taxon>Chordata</taxon>
        <taxon>Craniata</taxon>
        <taxon>Vertebrata</taxon>
        <taxon>Euteleostomi</taxon>
        <taxon>Actinopterygii</taxon>
        <taxon>Neopterygii</taxon>
        <taxon>Teleostei</taxon>
        <taxon>Neoteleostei</taxon>
        <taxon>Acanthomorphata</taxon>
        <taxon>Eupercaria</taxon>
        <taxon>Perciformes</taxon>
        <taxon>Cottioidei</taxon>
        <taxon>Zoarcales</taxon>
        <taxon>Zoarcidae</taxon>
        <taxon>Zoarcinae</taxon>
        <taxon>Zoarces</taxon>
    </lineage>
</organism>
<evidence type="ECO:0008006" key="5">
    <source>
        <dbReference type="Google" id="ProtNLM"/>
    </source>
</evidence>
<keyword evidence="2" id="KW-0732">Signal</keyword>
<accession>A0AAW1ECX9</accession>
<feature type="chain" id="PRO_5043945863" description="Apple domain-containing protein" evidence="2">
    <location>
        <begin position="26"/>
        <end position="266"/>
    </location>
</feature>
<keyword evidence="1" id="KW-1133">Transmembrane helix</keyword>
<evidence type="ECO:0000256" key="2">
    <source>
        <dbReference type="SAM" id="SignalP"/>
    </source>
</evidence>
<sequence length="266" mass="29315">MTEKGLFGFWFCLLVVFFLVQPGLAQNFDPEQCLTSANYSLIRLPESKDETSCRQDCIAEPGCHMALVSRLLNGSVQCLLVNCLNRGPHSQPRDPSAQISDVYPNVRDDDLCYLPVEYGMRPPIRFSTDPPASQQSHIPNFIFYNGNIFRTVEECESLCGDVKDFANSGRGQSTVATTHQPAVDSVATTHQPADPVATMHQPAVDSVATTHQPAVDSDDSAPVIIIWAVVLVIVGVLFIIFVIIIWMHCEGWCPCSSGYSPLPREE</sequence>
<name>A0AAW1ECX9_ZOAVI</name>
<dbReference type="Proteomes" id="UP001488805">
    <property type="component" value="Unassembled WGS sequence"/>
</dbReference>
<gene>
    <name evidence="3" type="ORF">VZT92_020285</name>
</gene>
<feature type="signal peptide" evidence="2">
    <location>
        <begin position="1"/>
        <end position="25"/>
    </location>
</feature>
<keyword evidence="1" id="KW-0472">Membrane</keyword>
<keyword evidence="4" id="KW-1185">Reference proteome</keyword>
<protein>
    <recommendedName>
        <fullName evidence="5">Apple domain-containing protein</fullName>
    </recommendedName>
</protein>
<feature type="transmembrane region" description="Helical" evidence="1">
    <location>
        <begin position="224"/>
        <end position="247"/>
    </location>
</feature>
<keyword evidence="1" id="KW-0812">Transmembrane</keyword>
<dbReference type="EMBL" id="JBCEZU010000329">
    <property type="protein sequence ID" value="KAK9520393.1"/>
    <property type="molecule type" value="Genomic_DNA"/>
</dbReference>
<evidence type="ECO:0000256" key="1">
    <source>
        <dbReference type="SAM" id="Phobius"/>
    </source>
</evidence>
<dbReference type="AlphaFoldDB" id="A0AAW1ECX9"/>
<reference evidence="3 4" key="1">
    <citation type="journal article" date="2024" name="Genome Biol. Evol.">
        <title>Chromosome-level genome assembly of the viviparous eelpout Zoarces viviparus.</title>
        <authorList>
            <person name="Fuhrmann N."/>
            <person name="Brasseur M.V."/>
            <person name="Bakowski C.E."/>
            <person name="Podsiadlowski L."/>
            <person name="Prost S."/>
            <person name="Krehenwinkel H."/>
            <person name="Mayer C."/>
        </authorList>
    </citation>
    <scope>NUCLEOTIDE SEQUENCE [LARGE SCALE GENOMIC DNA]</scope>
    <source>
        <strain evidence="3">NO-MEL_2022_Ind0_liver</strain>
    </source>
</reference>
<proteinExistence type="predicted"/>
<evidence type="ECO:0000313" key="3">
    <source>
        <dbReference type="EMBL" id="KAK9520393.1"/>
    </source>
</evidence>